<evidence type="ECO:0000313" key="3">
    <source>
        <dbReference type="Proteomes" id="UP000317835"/>
    </source>
</evidence>
<sequence length="123" mass="13054">MTSQHDIYDPPPSGTSWLPPRSEPLLFTRGDLACLLVLGLVVLVGAGVAFAFEALLGALVLVGGALVVLESWYTALGFLSRRPTEHAWQRVVIILAALVPWLFGLGLSAALMIGLFLLTDLGA</sequence>
<feature type="transmembrane region" description="Helical" evidence="1">
    <location>
        <begin position="91"/>
        <end position="118"/>
    </location>
</feature>
<proteinExistence type="predicted"/>
<protein>
    <submittedName>
        <fullName evidence="2">Uncharacterized protein</fullName>
    </submittedName>
</protein>
<dbReference type="KEGG" id="tpla:ElP_17340"/>
<gene>
    <name evidence="2" type="ORF">ElP_17340</name>
</gene>
<keyword evidence="1" id="KW-0472">Membrane</keyword>
<dbReference type="AlphaFoldDB" id="A0A518GZ16"/>
<keyword evidence="1" id="KW-0812">Transmembrane</keyword>
<name>A0A518GZ16_9BACT</name>
<dbReference type="EMBL" id="CP036426">
    <property type="protein sequence ID" value="QDV33854.1"/>
    <property type="molecule type" value="Genomic_DNA"/>
</dbReference>
<dbReference type="RefSeq" id="WP_145268302.1">
    <property type="nucleotide sequence ID" value="NZ_CP036426.1"/>
</dbReference>
<accession>A0A518GZ16</accession>
<keyword evidence="1" id="KW-1133">Transmembrane helix</keyword>
<reference evidence="2 3" key="1">
    <citation type="submission" date="2019-02" db="EMBL/GenBank/DDBJ databases">
        <title>Deep-cultivation of Planctomycetes and their phenomic and genomic characterization uncovers novel biology.</title>
        <authorList>
            <person name="Wiegand S."/>
            <person name="Jogler M."/>
            <person name="Boedeker C."/>
            <person name="Pinto D."/>
            <person name="Vollmers J."/>
            <person name="Rivas-Marin E."/>
            <person name="Kohn T."/>
            <person name="Peeters S.H."/>
            <person name="Heuer A."/>
            <person name="Rast P."/>
            <person name="Oberbeckmann S."/>
            <person name="Bunk B."/>
            <person name="Jeske O."/>
            <person name="Meyerdierks A."/>
            <person name="Storesund J.E."/>
            <person name="Kallscheuer N."/>
            <person name="Luecker S."/>
            <person name="Lage O.M."/>
            <person name="Pohl T."/>
            <person name="Merkel B.J."/>
            <person name="Hornburger P."/>
            <person name="Mueller R.-W."/>
            <person name="Bruemmer F."/>
            <person name="Labrenz M."/>
            <person name="Spormann A.M."/>
            <person name="Op den Camp H."/>
            <person name="Overmann J."/>
            <person name="Amann R."/>
            <person name="Jetten M.S.M."/>
            <person name="Mascher T."/>
            <person name="Medema M.H."/>
            <person name="Devos D.P."/>
            <person name="Kaster A.-K."/>
            <person name="Ovreas L."/>
            <person name="Rohde M."/>
            <person name="Galperin M.Y."/>
            <person name="Jogler C."/>
        </authorList>
    </citation>
    <scope>NUCLEOTIDE SEQUENCE [LARGE SCALE GENOMIC DNA]</scope>
    <source>
        <strain evidence="2 3">ElP</strain>
    </source>
</reference>
<dbReference type="Proteomes" id="UP000317835">
    <property type="component" value="Chromosome"/>
</dbReference>
<evidence type="ECO:0000313" key="2">
    <source>
        <dbReference type="EMBL" id="QDV33854.1"/>
    </source>
</evidence>
<feature type="transmembrane region" description="Helical" evidence="1">
    <location>
        <begin position="32"/>
        <end position="52"/>
    </location>
</feature>
<feature type="transmembrane region" description="Helical" evidence="1">
    <location>
        <begin position="58"/>
        <end position="79"/>
    </location>
</feature>
<dbReference type="OrthoDB" id="282125at2"/>
<evidence type="ECO:0000256" key="1">
    <source>
        <dbReference type="SAM" id="Phobius"/>
    </source>
</evidence>
<keyword evidence="3" id="KW-1185">Reference proteome</keyword>
<organism evidence="2 3">
    <name type="scientific">Tautonia plasticadhaerens</name>
    <dbReference type="NCBI Taxonomy" id="2527974"/>
    <lineage>
        <taxon>Bacteria</taxon>
        <taxon>Pseudomonadati</taxon>
        <taxon>Planctomycetota</taxon>
        <taxon>Planctomycetia</taxon>
        <taxon>Isosphaerales</taxon>
        <taxon>Isosphaeraceae</taxon>
        <taxon>Tautonia</taxon>
    </lineage>
</organism>